<proteinExistence type="predicted"/>
<evidence type="ECO:0000256" key="1">
    <source>
        <dbReference type="SAM" id="MobiDB-lite"/>
    </source>
</evidence>
<evidence type="ECO:0000259" key="2">
    <source>
        <dbReference type="Pfam" id="PF00085"/>
    </source>
</evidence>
<dbReference type="AlphaFoldDB" id="A0A2H5P2A5"/>
<name>A0A2H5P2A5_CITUN</name>
<reference evidence="3 4" key="1">
    <citation type="journal article" date="2017" name="Front. Genet.">
        <title>Draft sequencing of the heterozygous diploid genome of Satsuma (Citrus unshiu Marc.) using a hybrid assembly approach.</title>
        <authorList>
            <person name="Shimizu T."/>
            <person name="Tanizawa Y."/>
            <person name="Mochizuki T."/>
            <person name="Nagasaki H."/>
            <person name="Yoshioka T."/>
            <person name="Toyoda A."/>
            <person name="Fujiyama A."/>
            <person name="Kaminuma E."/>
            <person name="Nakamura Y."/>
        </authorList>
    </citation>
    <scope>NUCLEOTIDE SEQUENCE [LARGE SCALE GENOMIC DNA]</scope>
    <source>
        <strain evidence="4">cv. Miyagawa wase</strain>
    </source>
</reference>
<dbReference type="InterPro" id="IPR036249">
    <property type="entry name" value="Thioredoxin-like_sf"/>
</dbReference>
<dbReference type="Pfam" id="PF13848">
    <property type="entry name" value="Thioredoxin_6"/>
    <property type="match status" value="1"/>
</dbReference>
<protein>
    <recommendedName>
        <fullName evidence="2">Thioredoxin domain-containing protein</fullName>
    </recommendedName>
</protein>
<dbReference type="InterPro" id="IPR037490">
    <property type="entry name" value="WAP"/>
</dbReference>
<dbReference type="InterPro" id="IPR013766">
    <property type="entry name" value="Thioredoxin_domain"/>
</dbReference>
<comment type="caution">
    <text evidence="3">The sequence shown here is derived from an EMBL/GenBank/DDBJ whole genome shotgun (WGS) entry which is preliminary data.</text>
</comment>
<dbReference type="PANTHER" id="PTHR33883">
    <property type="entry name" value="WPP DOMAIN-ASSOCIATED PROTEIN"/>
    <property type="match status" value="1"/>
</dbReference>
<dbReference type="Gene3D" id="3.40.30.10">
    <property type="entry name" value="Glutaredoxin"/>
    <property type="match status" value="3"/>
</dbReference>
<accession>A0A2H5P2A5</accession>
<feature type="domain" description="Thioredoxin" evidence="2">
    <location>
        <begin position="158"/>
        <end position="226"/>
    </location>
</feature>
<organism evidence="3 4">
    <name type="scientific">Citrus unshiu</name>
    <name type="common">Satsuma mandarin</name>
    <name type="synonym">Citrus nobilis var. unshiu</name>
    <dbReference type="NCBI Taxonomy" id="55188"/>
    <lineage>
        <taxon>Eukaryota</taxon>
        <taxon>Viridiplantae</taxon>
        <taxon>Streptophyta</taxon>
        <taxon>Embryophyta</taxon>
        <taxon>Tracheophyta</taxon>
        <taxon>Spermatophyta</taxon>
        <taxon>Magnoliopsida</taxon>
        <taxon>eudicotyledons</taxon>
        <taxon>Gunneridae</taxon>
        <taxon>Pentapetalae</taxon>
        <taxon>rosids</taxon>
        <taxon>malvids</taxon>
        <taxon>Sapindales</taxon>
        <taxon>Rutaceae</taxon>
        <taxon>Aurantioideae</taxon>
        <taxon>Citrus</taxon>
    </lineage>
</organism>
<evidence type="ECO:0000313" key="4">
    <source>
        <dbReference type="Proteomes" id="UP000236630"/>
    </source>
</evidence>
<dbReference type="EMBL" id="BDQV01000033">
    <property type="protein sequence ID" value="GAY46499.1"/>
    <property type="molecule type" value="Genomic_DNA"/>
</dbReference>
<feature type="region of interest" description="Disordered" evidence="1">
    <location>
        <begin position="1"/>
        <end position="20"/>
    </location>
</feature>
<dbReference type="CDD" id="cd02961">
    <property type="entry name" value="PDI_a_family"/>
    <property type="match status" value="1"/>
</dbReference>
<keyword evidence="4" id="KW-1185">Reference proteome</keyword>
<dbReference type="STRING" id="55188.A0A2H5P2A5"/>
<sequence length="414" mass="47048">MSELESSLGTAEYDKERVDDQMIPADNVHDKNSITFQQKNEEISRNQLDSMFTPILEFSQVFGNFELQAQEKLADKVLRLEEMKHQLDLLVELLVSSIQTRELLYKTAFIRRSKNLQKAETKVDLLGDQVDALIGLLEKIYTTLHQRSPVLQQHFESKNLAPEYEAATTELKGKAVLAKVNAINEIELAKRWGIQGYTTIYFFVNGVHMDTYYHNRKKDDIVNYIKTKMAGDLYTVMTTENAEHLLTAQSTIGLGFLNSLKGLKGEALAAASKLHPDVLFFQTTRVDVANMFLIDPEIKCPALVLLEKESKQLSHFVIDDFISLNKIPPMITYSRETTPLILNSPLKLLWLFAAVHDSEAKSIFQETARAFKGKVIAVASIRKRKKYVLNGELTLSNVKSFALDFLGDKLRNQK</sequence>
<dbReference type="SUPFAM" id="SSF52833">
    <property type="entry name" value="Thioredoxin-like"/>
    <property type="match status" value="1"/>
</dbReference>
<evidence type="ECO:0000313" key="3">
    <source>
        <dbReference type="EMBL" id="GAY46499.1"/>
    </source>
</evidence>
<dbReference type="Proteomes" id="UP000236630">
    <property type="component" value="Unassembled WGS sequence"/>
</dbReference>
<dbReference type="Pfam" id="PF00085">
    <property type="entry name" value="Thioredoxin"/>
    <property type="match status" value="1"/>
</dbReference>
<gene>
    <name evidence="3" type="ORF">CUMW_097550</name>
</gene>
<dbReference type="PANTHER" id="PTHR33883:SF7">
    <property type="entry name" value="OS04G0521600 PROTEIN"/>
    <property type="match status" value="1"/>
</dbReference>